<name>A0ACC2IFB3_9PLEO</name>
<gene>
    <name evidence="1" type="ORF">OPT61_g4096</name>
</gene>
<comment type="caution">
    <text evidence="1">The sequence shown here is derived from an EMBL/GenBank/DDBJ whole genome shotgun (WGS) entry which is preliminary data.</text>
</comment>
<reference evidence="1" key="1">
    <citation type="submission" date="2022-11" db="EMBL/GenBank/DDBJ databases">
        <title>Genome Sequence of Boeremia exigua.</title>
        <authorList>
            <person name="Buettner E."/>
        </authorList>
    </citation>
    <scope>NUCLEOTIDE SEQUENCE</scope>
    <source>
        <strain evidence="1">CU02</strain>
    </source>
</reference>
<evidence type="ECO:0000313" key="1">
    <source>
        <dbReference type="EMBL" id="KAJ8113884.1"/>
    </source>
</evidence>
<accession>A0ACC2IFB3</accession>
<dbReference type="EMBL" id="JAPHNI010000225">
    <property type="protein sequence ID" value="KAJ8113884.1"/>
    <property type="molecule type" value="Genomic_DNA"/>
</dbReference>
<sequence>MSVVLRTAQDVARRVGALIEHTINHLLPPKQREQVLENLRAFSVRNPKLASFLAAQAALAGLPILLFFTFAIATLIVSLITCIFLGIIAALMLTLLTTGFVLLFVVPAVFIGSCTASIAFLWGLLGYLILQRLNGGETAVQPETRVGDTLNGLTGGRTRDLADRADPDPQQERMVVDQSRDEELSMGRKSGRGDNRTCSSSPRRRAHGQTNGSGHYGEAEEERQEGGTRSAHKRAQDIMQGAQLHPETRLATYNPTIDGVGDWKAEFQQGIKA</sequence>
<proteinExistence type="predicted"/>
<evidence type="ECO:0000313" key="2">
    <source>
        <dbReference type="Proteomes" id="UP001153331"/>
    </source>
</evidence>
<organism evidence="1 2">
    <name type="scientific">Boeremia exigua</name>
    <dbReference type="NCBI Taxonomy" id="749465"/>
    <lineage>
        <taxon>Eukaryota</taxon>
        <taxon>Fungi</taxon>
        <taxon>Dikarya</taxon>
        <taxon>Ascomycota</taxon>
        <taxon>Pezizomycotina</taxon>
        <taxon>Dothideomycetes</taxon>
        <taxon>Pleosporomycetidae</taxon>
        <taxon>Pleosporales</taxon>
        <taxon>Pleosporineae</taxon>
        <taxon>Didymellaceae</taxon>
        <taxon>Boeremia</taxon>
    </lineage>
</organism>
<keyword evidence="2" id="KW-1185">Reference proteome</keyword>
<dbReference type="Proteomes" id="UP001153331">
    <property type="component" value="Unassembled WGS sequence"/>
</dbReference>
<protein>
    <submittedName>
        <fullName evidence="1">Uncharacterized protein</fullName>
    </submittedName>
</protein>